<name>A0ABR3EWA1_9AGAR</name>
<dbReference type="GO" id="GO:0006508">
    <property type="term" value="P:proteolysis"/>
    <property type="evidence" value="ECO:0007669"/>
    <property type="project" value="UniProtKB-KW"/>
</dbReference>
<dbReference type="PANTHER" id="PTHR48104:SF30">
    <property type="entry name" value="METACASPASE-1"/>
    <property type="match status" value="1"/>
</dbReference>
<dbReference type="PANTHER" id="PTHR48104">
    <property type="entry name" value="METACASPASE-4"/>
    <property type="match status" value="1"/>
</dbReference>
<feature type="domain" description="Peptidase C14 caspase" evidence="2">
    <location>
        <begin position="24"/>
        <end position="234"/>
    </location>
</feature>
<sequence>MWYHGYRTEDVMVLRDDTTNPRKLPTRRNMIAAMKWLVEGAQKDDSLFFHYSGHGSQTPDEDGDEIDGYDEVIFPTDYKKRGHIVDDEMFRIMVRPLPAGCRLTALFDVRTQSTHRVEMLIRRSPAIQELSSIFLMWCAHAYYTPSGRKKGIHVTSRALQRKSSRADVISWSGCKDDQKSTDTFQGGQAVGAMSYAFINSLKRNPHVTYQHLLKCLNDLLYSRFNQSPQLGSSHHIDTNLQFVI</sequence>
<dbReference type="Gene3D" id="3.40.50.12660">
    <property type="match status" value="1"/>
</dbReference>
<protein>
    <submittedName>
        <fullName evidence="3">Ca(2+)-dependent cysteine protease</fullName>
    </submittedName>
</protein>
<comment type="caution">
    <text evidence="3">The sequence shown here is derived from an EMBL/GenBank/DDBJ whole genome shotgun (WGS) entry which is preliminary data.</text>
</comment>
<evidence type="ECO:0000313" key="3">
    <source>
        <dbReference type="EMBL" id="KAL0567169.1"/>
    </source>
</evidence>
<keyword evidence="3" id="KW-0378">Hydrolase</keyword>
<organism evidence="3 4">
    <name type="scientific">Marasmius crinis-equi</name>
    <dbReference type="NCBI Taxonomy" id="585013"/>
    <lineage>
        <taxon>Eukaryota</taxon>
        <taxon>Fungi</taxon>
        <taxon>Dikarya</taxon>
        <taxon>Basidiomycota</taxon>
        <taxon>Agaricomycotina</taxon>
        <taxon>Agaricomycetes</taxon>
        <taxon>Agaricomycetidae</taxon>
        <taxon>Agaricales</taxon>
        <taxon>Marasmiineae</taxon>
        <taxon>Marasmiaceae</taxon>
        <taxon>Marasmius</taxon>
    </lineage>
</organism>
<evidence type="ECO:0000256" key="1">
    <source>
        <dbReference type="ARBA" id="ARBA00009005"/>
    </source>
</evidence>
<dbReference type="InterPro" id="IPR050452">
    <property type="entry name" value="Metacaspase"/>
</dbReference>
<gene>
    <name evidence="3" type="primary">MCA1_2</name>
    <name evidence="3" type="ORF">V5O48_014819</name>
</gene>
<comment type="similarity">
    <text evidence="1">Belongs to the peptidase C14B family.</text>
</comment>
<dbReference type="EMBL" id="JBAHYK010001655">
    <property type="protein sequence ID" value="KAL0567169.1"/>
    <property type="molecule type" value="Genomic_DNA"/>
</dbReference>
<keyword evidence="4" id="KW-1185">Reference proteome</keyword>
<dbReference type="Proteomes" id="UP001465976">
    <property type="component" value="Unassembled WGS sequence"/>
</dbReference>
<dbReference type="InterPro" id="IPR011600">
    <property type="entry name" value="Pept_C14_caspase"/>
</dbReference>
<keyword evidence="3" id="KW-0645">Protease</keyword>
<dbReference type="GO" id="GO:0008233">
    <property type="term" value="F:peptidase activity"/>
    <property type="evidence" value="ECO:0007669"/>
    <property type="project" value="UniProtKB-KW"/>
</dbReference>
<proteinExistence type="inferred from homology"/>
<evidence type="ECO:0000259" key="2">
    <source>
        <dbReference type="Pfam" id="PF00656"/>
    </source>
</evidence>
<evidence type="ECO:0000313" key="4">
    <source>
        <dbReference type="Proteomes" id="UP001465976"/>
    </source>
</evidence>
<reference evidence="3 4" key="1">
    <citation type="submission" date="2024-02" db="EMBL/GenBank/DDBJ databases">
        <title>A draft genome for the cacao thread blight pathogen Marasmius crinis-equi.</title>
        <authorList>
            <person name="Cohen S.P."/>
            <person name="Baruah I.K."/>
            <person name="Amoako-Attah I."/>
            <person name="Bukari Y."/>
            <person name="Meinhardt L.W."/>
            <person name="Bailey B.A."/>
        </authorList>
    </citation>
    <scope>NUCLEOTIDE SEQUENCE [LARGE SCALE GENOMIC DNA]</scope>
    <source>
        <strain evidence="3 4">GH-76</strain>
    </source>
</reference>
<dbReference type="Pfam" id="PF00656">
    <property type="entry name" value="Peptidase_C14"/>
    <property type="match status" value="1"/>
</dbReference>
<accession>A0ABR3EWA1</accession>